<dbReference type="AlphaFoldDB" id="A0A2K9DTW7"/>
<evidence type="ECO:0000313" key="5">
    <source>
        <dbReference type="Proteomes" id="UP000233276"/>
    </source>
</evidence>
<gene>
    <name evidence="4" type="ORF">CXR34_00250</name>
</gene>
<dbReference type="Pfam" id="PF02909">
    <property type="entry name" value="TetR_C_1"/>
    <property type="match status" value="1"/>
</dbReference>
<dbReference type="SUPFAM" id="SSF46689">
    <property type="entry name" value="Homeodomain-like"/>
    <property type="match status" value="1"/>
</dbReference>
<dbReference type="GO" id="GO:0045892">
    <property type="term" value="P:negative regulation of DNA-templated transcription"/>
    <property type="evidence" value="ECO:0007669"/>
    <property type="project" value="InterPro"/>
</dbReference>
<organism evidence="4 5">
    <name type="scientific">Microbacterium hominis</name>
    <dbReference type="NCBI Taxonomy" id="162426"/>
    <lineage>
        <taxon>Bacteria</taxon>
        <taxon>Bacillati</taxon>
        <taxon>Actinomycetota</taxon>
        <taxon>Actinomycetes</taxon>
        <taxon>Micrococcales</taxon>
        <taxon>Microbacteriaceae</taxon>
        <taxon>Microbacterium</taxon>
    </lineage>
</organism>
<evidence type="ECO:0000259" key="3">
    <source>
        <dbReference type="Pfam" id="PF02909"/>
    </source>
</evidence>
<sequence length="201" mass="22216">MADRLSRRDVIHAALALLDRGGADAITLRGIARHLDVHLNSVSLQVGSKARLFDLMADAILGELSFDDLPHPPIDRVKEIFRRYRQVLLNHRDGAHLVSGTRVSETNTLRLGEAVIAALLDAGVDPDLAVTTFWSLNYLVVGLVHEEQTTPEDGAHRFEQELAAHSFPALTSVRDLFLDDNAAAHLEFGMDALLHRARHLD</sequence>
<accession>A0A2K9DTW7</accession>
<keyword evidence="1" id="KW-0805">Transcription regulation</keyword>
<dbReference type="InterPro" id="IPR036271">
    <property type="entry name" value="Tet_transcr_reg_TetR-rel_C_sf"/>
</dbReference>
<proteinExistence type="predicted"/>
<dbReference type="KEGG" id="mhos:CXR34_00250"/>
<evidence type="ECO:0000256" key="1">
    <source>
        <dbReference type="ARBA" id="ARBA00023015"/>
    </source>
</evidence>
<dbReference type="Gene3D" id="1.10.357.10">
    <property type="entry name" value="Tetracycline Repressor, domain 2"/>
    <property type="match status" value="1"/>
</dbReference>
<dbReference type="InterPro" id="IPR004111">
    <property type="entry name" value="Repressor_TetR_C"/>
</dbReference>
<dbReference type="Gene3D" id="1.10.10.60">
    <property type="entry name" value="Homeodomain-like"/>
    <property type="match status" value="1"/>
</dbReference>
<keyword evidence="2" id="KW-0804">Transcription</keyword>
<dbReference type="SUPFAM" id="SSF48498">
    <property type="entry name" value="Tetracyclin repressor-like, C-terminal domain"/>
    <property type="match status" value="1"/>
</dbReference>
<dbReference type="EMBL" id="CP025299">
    <property type="protein sequence ID" value="AUG28043.1"/>
    <property type="molecule type" value="Genomic_DNA"/>
</dbReference>
<dbReference type="InterPro" id="IPR009057">
    <property type="entry name" value="Homeodomain-like_sf"/>
</dbReference>
<evidence type="ECO:0000313" key="4">
    <source>
        <dbReference type="EMBL" id="AUG28043.1"/>
    </source>
</evidence>
<name>A0A2K9DTW7_9MICO</name>
<evidence type="ECO:0000256" key="2">
    <source>
        <dbReference type="ARBA" id="ARBA00023163"/>
    </source>
</evidence>
<protein>
    <submittedName>
        <fullName evidence="4">Transcriptional regulator</fullName>
    </submittedName>
</protein>
<reference evidence="4 5" key="1">
    <citation type="submission" date="2017-12" db="EMBL/GenBank/DDBJ databases">
        <title>Isolation and characterization of estrogens degradatiion strain Microbacterium hominis SJTG1.</title>
        <authorList>
            <person name="Xiong W."/>
            <person name="Yin C."/>
            <person name="Zheng D."/>
            <person name="Liang R."/>
        </authorList>
    </citation>
    <scope>NUCLEOTIDE SEQUENCE [LARGE SCALE GENOMIC DNA]</scope>
    <source>
        <strain evidence="4 5">SJTG1</strain>
    </source>
</reference>
<dbReference type="RefSeq" id="WP_067121071.1">
    <property type="nucleotide sequence ID" value="NZ_CP025299.1"/>
</dbReference>
<dbReference type="Proteomes" id="UP000233276">
    <property type="component" value="Chromosome"/>
</dbReference>
<feature type="domain" description="Tetracycline repressor TetR C-terminal" evidence="3">
    <location>
        <begin position="75"/>
        <end position="194"/>
    </location>
</feature>